<dbReference type="Gene3D" id="1.20.5.100">
    <property type="entry name" value="Cytochrome c1, transmembrane anchor, C-terminal"/>
    <property type="match status" value="1"/>
</dbReference>
<evidence type="ECO:0000256" key="1">
    <source>
        <dbReference type="ARBA" id="ARBA00004701"/>
    </source>
</evidence>
<gene>
    <name evidence="9" type="ORF">RQP52_21175</name>
</gene>
<evidence type="ECO:0000256" key="3">
    <source>
        <dbReference type="ARBA" id="ARBA00012954"/>
    </source>
</evidence>
<reference evidence="9 10" key="1">
    <citation type="submission" date="2023-10" db="EMBL/GenBank/DDBJ databases">
        <title>Paenibacillus strain PFR10 Genome sequencing and assembly.</title>
        <authorList>
            <person name="Kim I."/>
        </authorList>
    </citation>
    <scope>NUCLEOTIDE SEQUENCE [LARGE SCALE GENOMIC DNA]</scope>
    <source>
        <strain evidence="9 10">PFR10</strain>
    </source>
</reference>
<dbReference type="InterPro" id="IPR028357">
    <property type="entry name" value="UDPglc_DH_bac"/>
</dbReference>
<dbReference type="PANTHER" id="PTHR43750">
    <property type="entry name" value="UDP-GLUCOSE 6-DEHYDROGENASE TUAD"/>
    <property type="match status" value="1"/>
</dbReference>
<keyword evidence="4 7" id="KW-0560">Oxidoreductase</keyword>
<evidence type="ECO:0000256" key="6">
    <source>
        <dbReference type="ARBA" id="ARBA00047473"/>
    </source>
</evidence>
<evidence type="ECO:0000256" key="4">
    <source>
        <dbReference type="ARBA" id="ARBA00023002"/>
    </source>
</evidence>
<dbReference type="InterPro" id="IPR017476">
    <property type="entry name" value="UDP-Glc/GDP-Man"/>
</dbReference>
<comment type="pathway">
    <text evidence="1">Nucleotide-sugar biosynthesis; UDP-alpha-D-glucuronate biosynthesis; UDP-alpha-D-glucuronate from UDP-alpha-D-glucose: step 1/1.</text>
</comment>
<dbReference type="InterPro" id="IPR014027">
    <property type="entry name" value="UDP-Glc/GDP-Man_DH_C"/>
</dbReference>
<proteinExistence type="inferred from homology"/>
<dbReference type="PIRSF" id="PIRSF000124">
    <property type="entry name" value="UDPglc_GDPman_dh"/>
    <property type="match status" value="1"/>
</dbReference>
<name>A0ABU3RH69_9BACL</name>
<dbReference type="GO" id="GO:0016491">
    <property type="term" value="F:oxidoreductase activity"/>
    <property type="evidence" value="ECO:0007669"/>
    <property type="project" value="UniProtKB-KW"/>
</dbReference>
<dbReference type="SMART" id="SM00984">
    <property type="entry name" value="UDPG_MGDP_dh_C"/>
    <property type="match status" value="1"/>
</dbReference>
<evidence type="ECO:0000259" key="8">
    <source>
        <dbReference type="SMART" id="SM00984"/>
    </source>
</evidence>
<comment type="similarity">
    <text evidence="2 7">Belongs to the UDP-glucose/GDP-mannose dehydrogenase family.</text>
</comment>
<dbReference type="SUPFAM" id="SSF52413">
    <property type="entry name" value="UDP-glucose/GDP-mannose dehydrogenase C-terminal domain"/>
    <property type="match status" value="1"/>
</dbReference>
<dbReference type="Pfam" id="PF03721">
    <property type="entry name" value="UDPG_MGDP_dh_N"/>
    <property type="match status" value="1"/>
</dbReference>
<keyword evidence="10" id="KW-1185">Reference proteome</keyword>
<protein>
    <recommendedName>
        <fullName evidence="3 7">UDP-glucose 6-dehydrogenase</fullName>
        <ecNumber evidence="3 7">1.1.1.22</ecNumber>
    </recommendedName>
</protein>
<evidence type="ECO:0000256" key="7">
    <source>
        <dbReference type="PIRNR" id="PIRNR000124"/>
    </source>
</evidence>
<dbReference type="EMBL" id="JAWCUD010000007">
    <property type="protein sequence ID" value="MDU0203602.1"/>
    <property type="molecule type" value="Genomic_DNA"/>
</dbReference>
<dbReference type="SUPFAM" id="SSF51735">
    <property type="entry name" value="NAD(P)-binding Rossmann-fold domains"/>
    <property type="match status" value="1"/>
</dbReference>
<evidence type="ECO:0000256" key="5">
    <source>
        <dbReference type="ARBA" id="ARBA00023027"/>
    </source>
</evidence>
<dbReference type="InterPro" id="IPR008927">
    <property type="entry name" value="6-PGluconate_DH-like_C_sf"/>
</dbReference>
<dbReference type="Pfam" id="PF00984">
    <property type="entry name" value="UDPG_MGDP_dh"/>
    <property type="match status" value="1"/>
</dbReference>
<dbReference type="Proteomes" id="UP001260980">
    <property type="component" value="Unassembled WGS sequence"/>
</dbReference>
<evidence type="ECO:0000313" key="10">
    <source>
        <dbReference type="Proteomes" id="UP001260980"/>
    </source>
</evidence>
<dbReference type="InterPro" id="IPR036291">
    <property type="entry name" value="NAD(P)-bd_dom_sf"/>
</dbReference>
<organism evidence="9 10">
    <name type="scientific">Paenibacillus violae</name>
    <dbReference type="NCBI Taxonomy" id="3077234"/>
    <lineage>
        <taxon>Bacteria</taxon>
        <taxon>Bacillati</taxon>
        <taxon>Bacillota</taxon>
        <taxon>Bacilli</taxon>
        <taxon>Bacillales</taxon>
        <taxon>Paenibacillaceae</taxon>
        <taxon>Paenibacillus</taxon>
    </lineage>
</organism>
<dbReference type="InterPro" id="IPR036220">
    <property type="entry name" value="UDP-Glc/GDP-Man_DH_C_sf"/>
</dbReference>
<comment type="caution">
    <text evidence="9">The sequence shown here is derived from an EMBL/GenBank/DDBJ whole genome shotgun (WGS) entry which is preliminary data.</text>
</comment>
<dbReference type="Pfam" id="PF03720">
    <property type="entry name" value="UDPG_MGDP_dh_C"/>
    <property type="match status" value="1"/>
</dbReference>
<keyword evidence="5 7" id="KW-0520">NAD</keyword>
<dbReference type="EC" id="1.1.1.22" evidence="3 7"/>
<dbReference type="InterPro" id="IPR001732">
    <property type="entry name" value="UDP-Glc/GDP-Man_DH_N"/>
</dbReference>
<dbReference type="Gene3D" id="3.40.50.720">
    <property type="entry name" value="NAD(P)-binding Rossmann-like Domain"/>
    <property type="match status" value="2"/>
</dbReference>
<accession>A0ABU3RH69</accession>
<evidence type="ECO:0000313" key="9">
    <source>
        <dbReference type="EMBL" id="MDU0203602.1"/>
    </source>
</evidence>
<dbReference type="PANTHER" id="PTHR43750:SF3">
    <property type="entry name" value="UDP-GLUCOSE 6-DEHYDROGENASE TUAD"/>
    <property type="match status" value="1"/>
</dbReference>
<dbReference type="PIRSF" id="PIRSF500134">
    <property type="entry name" value="UDPglc_DH_bac"/>
    <property type="match status" value="1"/>
</dbReference>
<comment type="catalytic activity">
    <reaction evidence="6 7">
        <text>UDP-alpha-D-glucose + 2 NAD(+) + H2O = UDP-alpha-D-glucuronate + 2 NADH + 3 H(+)</text>
        <dbReference type="Rhea" id="RHEA:23596"/>
        <dbReference type="ChEBI" id="CHEBI:15377"/>
        <dbReference type="ChEBI" id="CHEBI:15378"/>
        <dbReference type="ChEBI" id="CHEBI:57540"/>
        <dbReference type="ChEBI" id="CHEBI:57945"/>
        <dbReference type="ChEBI" id="CHEBI:58052"/>
        <dbReference type="ChEBI" id="CHEBI:58885"/>
        <dbReference type="EC" id="1.1.1.22"/>
    </reaction>
</comment>
<evidence type="ECO:0000256" key="2">
    <source>
        <dbReference type="ARBA" id="ARBA00006601"/>
    </source>
</evidence>
<dbReference type="InterPro" id="IPR014026">
    <property type="entry name" value="UDP-Glc/GDP-Man_DH_dimer"/>
</dbReference>
<dbReference type="SUPFAM" id="SSF48179">
    <property type="entry name" value="6-phosphogluconate dehydrogenase C-terminal domain-like"/>
    <property type="match status" value="1"/>
</dbReference>
<feature type="domain" description="UDP-glucose/GDP-mannose dehydrogenase C-terminal" evidence="8">
    <location>
        <begin position="331"/>
        <end position="434"/>
    </location>
</feature>
<sequence length="451" mass="49911">MNSTQQGRAAMKICMIGTGYVGLVVGACLAEMGHEVICVDNNPAKISALLNGQLPIYEPGLERLVERNVLESRLSFSLDISESVAQSQFIFIAVGTPPAEDGSADLTYVMKAVEQIGASIRDYAIVITKSTVPIGSSERIRGIIEKQLKNRGLTDLEFDIVSNPEFLREGAAVNDFLNPNRIVVGSSNPRALAYMEKLYLPLTSKGFPIVHMDIASAELAKYASNAMLATRISFMNEMAGICEAVGADIERVRQGMELDHRIGSYFLSAGVGYGGSCFPKDVRAIIQSATERNIPTHILEAVDKVNHKQKKKLFEMVVGHFGEDLKGLRLAVWGLSFKPETDDIREAPSIETIEQLRKRGVQIQVHDPVALQNAYQALGEENITYFTGLYQALMDADALLIFTEWKQYRSADLGRIKSLLKQPVLFDGRNLFNPYMMKEEGFVYQSIGRMK</sequence>
<dbReference type="NCBIfam" id="TIGR03026">
    <property type="entry name" value="NDP-sugDHase"/>
    <property type="match status" value="1"/>
</dbReference>